<dbReference type="InterPro" id="IPR025110">
    <property type="entry name" value="AMP-bd_C"/>
</dbReference>
<keyword evidence="3" id="KW-1185">Reference proteome</keyword>
<gene>
    <name evidence="2" type="ORF">NJ959_08020</name>
</gene>
<protein>
    <recommendedName>
        <fullName evidence="1">AMP-binding enzyme C-terminal domain-containing protein</fullName>
    </recommendedName>
</protein>
<feature type="domain" description="AMP-binding enzyme C-terminal" evidence="1">
    <location>
        <begin position="1"/>
        <end position="75"/>
    </location>
</feature>
<organism evidence="2 3">
    <name type="scientific">Limnofasciculus baicalensis BBK-W-15</name>
    <dbReference type="NCBI Taxonomy" id="2699891"/>
    <lineage>
        <taxon>Bacteria</taxon>
        <taxon>Bacillati</taxon>
        <taxon>Cyanobacteriota</taxon>
        <taxon>Cyanophyceae</taxon>
        <taxon>Coleofasciculales</taxon>
        <taxon>Coleofasciculaceae</taxon>
        <taxon>Limnofasciculus</taxon>
        <taxon>Limnofasciculus baicalensis</taxon>
    </lineage>
</organism>
<dbReference type="EMBL" id="JAMZMM010000054">
    <property type="protein sequence ID" value="MCP2728419.1"/>
    <property type="molecule type" value="Genomic_DNA"/>
</dbReference>
<evidence type="ECO:0000259" key="1">
    <source>
        <dbReference type="Pfam" id="PF13193"/>
    </source>
</evidence>
<dbReference type="Proteomes" id="UP001204953">
    <property type="component" value="Unassembled WGS sequence"/>
</dbReference>
<evidence type="ECO:0000313" key="2">
    <source>
        <dbReference type="EMBL" id="MCP2728419.1"/>
    </source>
</evidence>
<reference evidence="2" key="1">
    <citation type="submission" date="2022-06" db="EMBL/GenBank/DDBJ databases">
        <title>New cyanobacteria of genus Symplocastrum in benthos of Lake Baikal.</title>
        <authorList>
            <person name="Sorokovikova E."/>
            <person name="Tikhonova I."/>
            <person name="Krasnopeev A."/>
            <person name="Evseev P."/>
            <person name="Gladkikh A."/>
            <person name="Belykh O."/>
        </authorList>
    </citation>
    <scope>NUCLEOTIDE SEQUENCE</scope>
    <source>
        <strain evidence="2">BBK-W-15</strain>
    </source>
</reference>
<evidence type="ECO:0000313" key="3">
    <source>
        <dbReference type="Proteomes" id="UP001204953"/>
    </source>
</evidence>
<accession>A0AAE3GQ23</accession>
<proteinExistence type="predicted"/>
<dbReference type="InterPro" id="IPR045851">
    <property type="entry name" value="AMP-bd_C_sf"/>
</dbReference>
<dbReference type="SUPFAM" id="SSF56801">
    <property type="entry name" value="Acetyl-CoA synthetase-like"/>
    <property type="match status" value="1"/>
</dbReference>
<dbReference type="Gene3D" id="3.30.300.30">
    <property type="match status" value="1"/>
</dbReference>
<dbReference type="Pfam" id="PF13193">
    <property type="entry name" value="AMP-binding_C"/>
    <property type="match status" value="1"/>
</dbReference>
<name>A0AAE3GQ23_9CYAN</name>
<dbReference type="AlphaFoldDB" id="A0AAE3GQ23"/>
<comment type="caution">
    <text evidence="2">The sequence shown here is derived from an EMBL/GenBank/DDBJ whole genome shotgun (WGS) entry which is preliminary data.</text>
</comment>
<sequence>MEKAIATIPGVETVAVVARGETLRGKGIIAYCTLTPGKSLNQEEIQTACFEILPRRAIPDRICILEALPLLPTGKVDLQKLVDTATSVNKNK</sequence>